<dbReference type="Proteomes" id="UP000198876">
    <property type="component" value="Unassembled WGS sequence"/>
</dbReference>
<dbReference type="RefSeq" id="WP_092893208.1">
    <property type="nucleotide sequence ID" value="NZ_FOOQ01000003.1"/>
</dbReference>
<proteinExistence type="predicted"/>
<dbReference type="SUPFAM" id="SSF51658">
    <property type="entry name" value="Xylose isomerase-like"/>
    <property type="match status" value="1"/>
</dbReference>
<dbReference type="InterPro" id="IPR013022">
    <property type="entry name" value="Xyl_isomerase-like_TIM-brl"/>
</dbReference>
<organism evidence="2 3">
    <name type="scientific">Halopelagius inordinatus</name>
    <dbReference type="NCBI Taxonomy" id="553467"/>
    <lineage>
        <taxon>Archaea</taxon>
        <taxon>Methanobacteriati</taxon>
        <taxon>Methanobacteriota</taxon>
        <taxon>Stenosarchaea group</taxon>
        <taxon>Halobacteria</taxon>
        <taxon>Halobacteriales</taxon>
        <taxon>Haloferacaceae</taxon>
    </lineage>
</organism>
<protein>
    <submittedName>
        <fullName evidence="2">Sugar phosphate isomerase/epimerase</fullName>
    </submittedName>
</protein>
<evidence type="ECO:0000313" key="3">
    <source>
        <dbReference type="Proteomes" id="UP000198876"/>
    </source>
</evidence>
<evidence type="ECO:0000259" key="1">
    <source>
        <dbReference type="Pfam" id="PF01261"/>
    </source>
</evidence>
<name>A0A1I2U8K2_9EURY</name>
<sequence>MSEDDLTIVGKAPPEPLELERANDRGFDDVELYLERSHLEDVNETLEIVADARVDVVSVHTPHVPIDDPEWMVRADELSNALDAYLVVHSNRVIHMHIPELERLAFESEYGYENNPGISPRHVESVIIDQGHELVLDTAHLYMADEDYVSTIDRLLTEFGDRISVIHLCDSTLTRDGLEFGGGAMDMESVTRLVTEKFDGLLVLEVMPSAQEAAREFVSER</sequence>
<reference evidence="3" key="1">
    <citation type="submission" date="2016-10" db="EMBL/GenBank/DDBJ databases">
        <authorList>
            <person name="Varghese N."/>
            <person name="Submissions S."/>
        </authorList>
    </citation>
    <scope>NUCLEOTIDE SEQUENCE [LARGE SCALE GENOMIC DNA]</scope>
    <source>
        <strain evidence="3">CGMCC 1.7739</strain>
    </source>
</reference>
<keyword evidence="2" id="KW-0413">Isomerase</keyword>
<accession>A0A1I2U8K2</accession>
<dbReference type="InterPro" id="IPR036237">
    <property type="entry name" value="Xyl_isomerase-like_sf"/>
</dbReference>
<dbReference type="GO" id="GO:0016853">
    <property type="term" value="F:isomerase activity"/>
    <property type="evidence" value="ECO:0007669"/>
    <property type="project" value="UniProtKB-KW"/>
</dbReference>
<dbReference type="Pfam" id="PF01261">
    <property type="entry name" value="AP_endonuc_2"/>
    <property type="match status" value="1"/>
</dbReference>
<dbReference type="OrthoDB" id="219320at2157"/>
<keyword evidence="3" id="KW-1185">Reference proteome</keyword>
<dbReference type="Gene3D" id="3.20.20.150">
    <property type="entry name" value="Divalent-metal-dependent TIM barrel enzymes"/>
    <property type="match status" value="1"/>
</dbReference>
<gene>
    <name evidence="2" type="ORF">SAMN04488063_2825</name>
</gene>
<evidence type="ECO:0000313" key="2">
    <source>
        <dbReference type="EMBL" id="SFG73450.1"/>
    </source>
</evidence>
<dbReference type="EMBL" id="FOOQ01000003">
    <property type="protein sequence ID" value="SFG73450.1"/>
    <property type="molecule type" value="Genomic_DNA"/>
</dbReference>
<dbReference type="STRING" id="553467.SAMN04488063_2825"/>
<dbReference type="AlphaFoldDB" id="A0A1I2U8K2"/>
<feature type="domain" description="Xylose isomerase-like TIM barrel" evidence="1">
    <location>
        <begin position="103"/>
        <end position="213"/>
    </location>
</feature>